<gene>
    <name evidence="2" type="ORF">CgunFtcFv8_006427</name>
</gene>
<evidence type="ECO:0000256" key="1">
    <source>
        <dbReference type="SAM" id="MobiDB-lite"/>
    </source>
</evidence>
<proteinExistence type="predicted"/>
<feature type="region of interest" description="Disordered" evidence="1">
    <location>
        <begin position="35"/>
        <end position="56"/>
    </location>
</feature>
<evidence type="ECO:0000313" key="3">
    <source>
        <dbReference type="Proteomes" id="UP001331515"/>
    </source>
</evidence>
<name>A0AAN8BX94_CHAGU</name>
<accession>A0AAN8BX94</accession>
<organism evidence="2 3">
    <name type="scientific">Champsocephalus gunnari</name>
    <name type="common">Mackerel icefish</name>
    <dbReference type="NCBI Taxonomy" id="52237"/>
    <lineage>
        <taxon>Eukaryota</taxon>
        <taxon>Metazoa</taxon>
        <taxon>Chordata</taxon>
        <taxon>Craniata</taxon>
        <taxon>Vertebrata</taxon>
        <taxon>Euteleostomi</taxon>
        <taxon>Actinopterygii</taxon>
        <taxon>Neopterygii</taxon>
        <taxon>Teleostei</taxon>
        <taxon>Neoteleostei</taxon>
        <taxon>Acanthomorphata</taxon>
        <taxon>Eupercaria</taxon>
        <taxon>Perciformes</taxon>
        <taxon>Notothenioidei</taxon>
        <taxon>Channichthyidae</taxon>
        <taxon>Champsocephalus</taxon>
    </lineage>
</organism>
<evidence type="ECO:0000313" key="2">
    <source>
        <dbReference type="EMBL" id="KAK5893566.1"/>
    </source>
</evidence>
<comment type="caution">
    <text evidence="2">The sequence shown here is derived from an EMBL/GenBank/DDBJ whole genome shotgun (WGS) entry which is preliminary data.</text>
</comment>
<dbReference type="EMBL" id="JAURVH010001535">
    <property type="protein sequence ID" value="KAK5893566.1"/>
    <property type="molecule type" value="Genomic_DNA"/>
</dbReference>
<keyword evidence="3" id="KW-1185">Reference proteome</keyword>
<dbReference type="AlphaFoldDB" id="A0AAN8BX94"/>
<protein>
    <submittedName>
        <fullName evidence="2">Uncharacterized protein</fullName>
    </submittedName>
</protein>
<sequence length="90" mass="9884">MPPMVRFVHRYGSSLELKKSLDRTQLQKVLPKICAQSSSDHQADDKAGPGSDLSALRADKRKMAGKLCHMVPQVCCSHYRALFVDSPASG</sequence>
<reference evidence="2 3" key="1">
    <citation type="journal article" date="2023" name="Mol. Biol. Evol.">
        <title>Genomics of Secondarily Temperate Adaptation in the Only Non-Antarctic Icefish.</title>
        <authorList>
            <person name="Rivera-Colon A.G."/>
            <person name="Rayamajhi N."/>
            <person name="Minhas B.F."/>
            <person name="Madrigal G."/>
            <person name="Bilyk K.T."/>
            <person name="Yoon V."/>
            <person name="Hune M."/>
            <person name="Gregory S."/>
            <person name="Cheng C.H.C."/>
            <person name="Catchen J.M."/>
        </authorList>
    </citation>
    <scope>NUCLEOTIDE SEQUENCE [LARGE SCALE GENOMIC DNA]</scope>
    <source>
        <tissue evidence="2">White muscle</tissue>
    </source>
</reference>
<dbReference type="Proteomes" id="UP001331515">
    <property type="component" value="Unassembled WGS sequence"/>
</dbReference>